<proteinExistence type="predicted"/>
<dbReference type="InterPro" id="IPR000551">
    <property type="entry name" value="MerR-type_HTH_dom"/>
</dbReference>
<evidence type="ECO:0000313" key="3">
    <source>
        <dbReference type="EMBL" id="MFC7290229.1"/>
    </source>
</evidence>
<keyword evidence="4" id="KW-1185">Reference proteome</keyword>
<evidence type="ECO:0000313" key="4">
    <source>
        <dbReference type="Proteomes" id="UP001596492"/>
    </source>
</evidence>
<reference evidence="4" key="1">
    <citation type="journal article" date="2019" name="Int. J. Syst. Evol. Microbiol.">
        <title>The Global Catalogue of Microorganisms (GCM) 10K type strain sequencing project: providing services to taxonomists for standard genome sequencing and annotation.</title>
        <authorList>
            <consortium name="The Broad Institute Genomics Platform"/>
            <consortium name="The Broad Institute Genome Sequencing Center for Infectious Disease"/>
            <person name="Wu L."/>
            <person name="Ma J."/>
        </authorList>
    </citation>
    <scope>NUCLEOTIDE SEQUENCE [LARGE SCALE GENOMIC DNA]</scope>
    <source>
        <strain evidence="4">CCUG 51308</strain>
    </source>
</reference>
<dbReference type="SMART" id="SM00422">
    <property type="entry name" value="HTH_MERR"/>
    <property type="match status" value="1"/>
</dbReference>
<organism evidence="3 4">
    <name type="scientific">Hirschia litorea</name>
    <dbReference type="NCBI Taxonomy" id="1199156"/>
    <lineage>
        <taxon>Bacteria</taxon>
        <taxon>Pseudomonadati</taxon>
        <taxon>Pseudomonadota</taxon>
        <taxon>Alphaproteobacteria</taxon>
        <taxon>Hyphomonadales</taxon>
        <taxon>Hyphomonadaceae</taxon>
        <taxon>Hirschia</taxon>
    </lineage>
</organism>
<dbReference type="Gene3D" id="1.10.1660.10">
    <property type="match status" value="1"/>
</dbReference>
<dbReference type="InterPro" id="IPR009061">
    <property type="entry name" value="DNA-bd_dom_put_sf"/>
</dbReference>
<evidence type="ECO:0000259" key="2">
    <source>
        <dbReference type="SMART" id="SM00422"/>
    </source>
</evidence>
<accession>A0ABW2IGU8</accession>
<dbReference type="EMBL" id="JBHTBR010000002">
    <property type="protein sequence ID" value="MFC7290229.1"/>
    <property type="molecule type" value="Genomic_DNA"/>
</dbReference>
<gene>
    <name evidence="3" type="ORF">ACFQS8_01245</name>
</gene>
<dbReference type="CDD" id="cd04765">
    <property type="entry name" value="HTH_MlrA-like_sg2"/>
    <property type="match status" value="1"/>
</dbReference>
<protein>
    <submittedName>
        <fullName evidence="3">MerR family transcriptional regulator</fullName>
    </submittedName>
</protein>
<dbReference type="SUPFAM" id="SSF46955">
    <property type="entry name" value="Putative DNA-binding domain"/>
    <property type="match status" value="1"/>
</dbReference>
<dbReference type="Pfam" id="PF13411">
    <property type="entry name" value="MerR_1"/>
    <property type="match status" value="1"/>
</dbReference>
<dbReference type="Proteomes" id="UP001596492">
    <property type="component" value="Unassembled WGS sequence"/>
</dbReference>
<name>A0ABW2IGU8_9PROT</name>
<dbReference type="RefSeq" id="WP_382164949.1">
    <property type="nucleotide sequence ID" value="NZ_JBHTBR010000002.1"/>
</dbReference>
<feature type="domain" description="HTH merR-type" evidence="2">
    <location>
        <begin position="47"/>
        <end position="116"/>
    </location>
</feature>
<feature type="region of interest" description="Disordered" evidence="1">
    <location>
        <begin position="1"/>
        <end position="42"/>
    </location>
</feature>
<sequence length="194" mass="21668">MNASAAKIVFDDLHDAQPTPPTVTIAGESPKSRRRPKPQKSADAFRSIGEAAKELGLKAHVLRFWETKFSQISPMKRSDRRRYYRPEDMLTIRAIQILLHERGMTIKGAQRYLASTPVSSLLSDDAEEKKVMAPSIAGKSVRDLQDVVRSAVEGGAFKAVAEVQNDDVPRERLDRLLEDLTGLKSRLDEVRKAS</sequence>
<evidence type="ECO:0000256" key="1">
    <source>
        <dbReference type="SAM" id="MobiDB-lite"/>
    </source>
</evidence>
<comment type="caution">
    <text evidence="3">The sequence shown here is derived from an EMBL/GenBank/DDBJ whole genome shotgun (WGS) entry which is preliminary data.</text>
</comment>